<organism evidence="2 3">
    <name type="scientific">Sorghum bicolor</name>
    <name type="common">Sorghum</name>
    <name type="synonym">Sorghum vulgare</name>
    <dbReference type="NCBI Taxonomy" id="4558"/>
    <lineage>
        <taxon>Eukaryota</taxon>
        <taxon>Viridiplantae</taxon>
        <taxon>Streptophyta</taxon>
        <taxon>Embryophyta</taxon>
        <taxon>Tracheophyta</taxon>
        <taxon>Spermatophyta</taxon>
        <taxon>Magnoliopsida</taxon>
        <taxon>Liliopsida</taxon>
        <taxon>Poales</taxon>
        <taxon>Poaceae</taxon>
        <taxon>PACMAD clade</taxon>
        <taxon>Panicoideae</taxon>
        <taxon>Andropogonodae</taxon>
        <taxon>Andropogoneae</taxon>
        <taxon>Sorghinae</taxon>
        <taxon>Sorghum</taxon>
    </lineage>
</organism>
<sequence length="158" mass="16375">MSPLVFPPTGEISSHNHAHDPSTAHAVASSPHAIDLTVAHFPFIGSTLPHPLPPYCVAAADGAPRRRRPSLDVVVLAHTIVLNPPRSAVVLTGQSPSPSALPFLHSMACGGFIAQRSQSLAPLWVCFWPVHGQCGGQLGQAARSGCGGVDLQGVPPPL</sequence>
<evidence type="ECO:0000313" key="2">
    <source>
        <dbReference type="EMBL" id="KAG0523523.1"/>
    </source>
</evidence>
<reference evidence="2" key="2">
    <citation type="submission" date="2020-10" db="EMBL/GenBank/DDBJ databases">
        <authorList>
            <person name="Cooper E.A."/>
            <person name="Brenton Z.W."/>
            <person name="Flinn B.S."/>
            <person name="Jenkins J."/>
            <person name="Shu S."/>
            <person name="Flowers D."/>
            <person name="Luo F."/>
            <person name="Wang Y."/>
            <person name="Xia P."/>
            <person name="Barry K."/>
            <person name="Daum C."/>
            <person name="Lipzen A."/>
            <person name="Yoshinaga Y."/>
            <person name="Schmutz J."/>
            <person name="Saski C."/>
            <person name="Vermerris W."/>
            <person name="Kresovich S."/>
        </authorList>
    </citation>
    <scope>NUCLEOTIDE SEQUENCE</scope>
</reference>
<accession>A0A921QKE9</accession>
<feature type="region of interest" description="Disordered" evidence="1">
    <location>
        <begin position="1"/>
        <end position="26"/>
    </location>
</feature>
<comment type="caution">
    <text evidence="2">The sequence shown here is derived from an EMBL/GenBank/DDBJ whole genome shotgun (WGS) entry which is preliminary data.</text>
</comment>
<gene>
    <name evidence="2" type="ORF">BDA96_07G130000</name>
</gene>
<protein>
    <submittedName>
        <fullName evidence="2">Uncharacterized protein</fullName>
    </submittedName>
</protein>
<reference evidence="2" key="1">
    <citation type="journal article" date="2019" name="BMC Genomics">
        <title>A new reference genome for Sorghum bicolor reveals high levels of sequence similarity between sweet and grain genotypes: implications for the genetics of sugar metabolism.</title>
        <authorList>
            <person name="Cooper E.A."/>
            <person name="Brenton Z.W."/>
            <person name="Flinn B.S."/>
            <person name="Jenkins J."/>
            <person name="Shu S."/>
            <person name="Flowers D."/>
            <person name="Luo F."/>
            <person name="Wang Y."/>
            <person name="Xia P."/>
            <person name="Barry K."/>
            <person name="Daum C."/>
            <person name="Lipzen A."/>
            <person name="Yoshinaga Y."/>
            <person name="Schmutz J."/>
            <person name="Saski C."/>
            <person name="Vermerris W."/>
            <person name="Kresovich S."/>
        </authorList>
    </citation>
    <scope>NUCLEOTIDE SEQUENCE</scope>
</reference>
<dbReference type="AlphaFoldDB" id="A0A921QKE9"/>
<evidence type="ECO:0000256" key="1">
    <source>
        <dbReference type="SAM" id="MobiDB-lite"/>
    </source>
</evidence>
<name>A0A921QKE9_SORBI</name>
<dbReference type="EMBL" id="CM027686">
    <property type="protein sequence ID" value="KAG0523523.1"/>
    <property type="molecule type" value="Genomic_DNA"/>
</dbReference>
<proteinExistence type="predicted"/>
<dbReference type="Proteomes" id="UP000807115">
    <property type="component" value="Chromosome 7"/>
</dbReference>
<evidence type="ECO:0000313" key="3">
    <source>
        <dbReference type="Proteomes" id="UP000807115"/>
    </source>
</evidence>